<dbReference type="EMBL" id="RPEM01000003">
    <property type="protein sequence ID" value="TGD44278.1"/>
    <property type="molecule type" value="Genomic_DNA"/>
</dbReference>
<comment type="caution">
    <text evidence="2">The sequence shown here is derived from an EMBL/GenBank/DDBJ whole genome shotgun (WGS) entry which is preliminary data.</text>
</comment>
<feature type="compositionally biased region" description="Low complexity" evidence="1">
    <location>
        <begin position="9"/>
        <end position="18"/>
    </location>
</feature>
<dbReference type="Proteomes" id="UP000297741">
    <property type="component" value="Unassembled WGS sequence"/>
</dbReference>
<gene>
    <name evidence="2" type="ORF">EEB11_06230</name>
</gene>
<protein>
    <submittedName>
        <fullName evidence="2">Uncharacterized protein</fullName>
    </submittedName>
</protein>
<reference evidence="2 3" key="1">
    <citation type="submission" date="2018-11" db="EMBL/GenBank/DDBJ databases">
        <title>Tabrizicola sp. isolated from sediment of alpine lake.</title>
        <authorList>
            <person name="Liu Z."/>
        </authorList>
    </citation>
    <scope>NUCLEOTIDE SEQUENCE [LARGE SCALE GENOMIC DNA]</scope>
    <source>
        <strain evidence="2 3">DRYC-M-16</strain>
    </source>
</reference>
<feature type="region of interest" description="Disordered" evidence="1">
    <location>
        <begin position="95"/>
        <end position="124"/>
    </location>
</feature>
<keyword evidence="3" id="KW-1185">Reference proteome</keyword>
<accession>A0ABY2KNQ1</accession>
<organism evidence="2 3">
    <name type="scientific">Pseudotabrizicola sediminis</name>
    <dbReference type="NCBI Taxonomy" id="2486418"/>
    <lineage>
        <taxon>Bacteria</taxon>
        <taxon>Pseudomonadati</taxon>
        <taxon>Pseudomonadota</taxon>
        <taxon>Alphaproteobacteria</taxon>
        <taxon>Rhodobacterales</taxon>
        <taxon>Paracoccaceae</taxon>
        <taxon>Pseudotabrizicola</taxon>
    </lineage>
</organism>
<feature type="region of interest" description="Disordered" evidence="1">
    <location>
        <begin position="50"/>
        <end position="69"/>
    </location>
</feature>
<sequence>MRCGVRSGPAAAAQAAPAQPQPAAPAPPWCRCAPAPAARPILRVAPTGGAGSCHNSLPRGPGRSAPAAWGSVPFRQERPAPAPVPARCAATAARPGAAFQTDLCPGRPDVPPSTRRPGPPFAGL</sequence>
<evidence type="ECO:0000256" key="1">
    <source>
        <dbReference type="SAM" id="MobiDB-lite"/>
    </source>
</evidence>
<evidence type="ECO:0000313" key="3">
    <source>
        <dbReference type="Proteomes" id="UP000297741"/>
    </source>
</evidence>
<feature type="compositionally biased region" description="Pro residues" evidence="1">
    <location>
        <begin position="19"/>
        <end position="28"/>
    </location>
</feature>
<feature type="region of interest" description="Disordered" evidence="1">
    <location>
        <begin position="1"/>
        <end position="28"/>
    </location>
</feature>
<evidence type="ECO:0000313" key="2">
    <source>
        <dbReference type="EMBL" id="TGD44278.1"/>
    </source>
</evidence>
<name>A0ABY2KNQ1_9RHOB</name>
<proteinExistence type="predicted"/>